<keyword evidence="3" id="KW-1185">Reference proteome</keyword>
<evidence type="ECO:0000259" key="1">
    <source>
        <dbReference type="Pfam" id="PF04542"/>
    </source>
</evidence>
<sequence length="177" mass="20562">MAFTTRGSLLSAVRRGDEVGWGEFYALYKPLILLRGGDLRLSQTEKEELVQLVMLDFFKGSRSFVYDKSKGRFRDYLKRIIHNKACDLMRKRQDGTVSIESEDFGIEELPAEAEDIWEKQWRATVLAQALLEIKQKCDPTTYQSYMYFALQDMSAQEVANLLVHIIGKSDIKTHWRI</sequence>
<evidence type="ECO:0000313" key="3">
    <source>
        <dbReference type="Proteomes" id="UP000245959"/>
    </source>
</evidence>
<comment type="caution">
    <text evidence="2">The sequence shown here is derived from an EMBL/GenBank/DDBJ whole genome shotgun (WGS) entry which is preliminary data.</text>
</comment>
<name>A0A2U1AYC7_9BACT</name>
<dbReference type="GO" id="GO:0003700">
    <property type="term" value="F:DNA-binding transcription factor activity"/>
    <property type="evidence" value="ECO:0007669"/>
    <property type="project" value="InterPro"/>
</dbReference>
<gene>
    <name evidence="2" type="ORF">C8D82_11443</name>
</gene>
<reference evidence="2 3" key="1">
    <citation type="submission" date="2018-04" db="EMBL/GenBank/DDBJ databases">
        <title>Genomic Encyclopedia of Type Strains, Phase IV (KMG-IV): sequencing the most valuable type-strain genomes for metagenomic binning, comparative biology and taxonomic classification.</title>
        <authorList>
            <person name="Goeker M."/>
        </authorList>
    </citation>
    <scope>NUCLEOTIDE SEQUENCE [LARGE SCALE GENOMIC DNA]</scope>
    <source>
        <strain evidence="2 3">DSM 14823</strain>
    </source>
</reference>
<dbReference type="SUPFAM" id="SSF88946">
    <property type="entry name" value="Sigma2 domain of RNA polymerase sigma factors"/>
    <property type="match status" value="1"/>
</dbReference>
<dbReference type="GO" id="GO:0006352">
    <property type="term" value="P:DNA-templated transcription initiation"/>
    <property type="evidence" value="ECO:0007669"/>
    <property type="project" value="InterPro"/>
</dbReference>
<dbReference type="InterPro" id="IPR013325">
    <property type="entry name" value="RNA_pol_sigma_r2"/>
</dbReference>
<dbReference type="Gene3D" id="1.10.1740.10">
    <property type="match status" value="1"/>
</dbReference>
<organism evidence="2 3">
    <name type="scientific">Victivallis vadensis</name>
    <dbReference type="NCBI Taxonomy" id="172901"/>
    <lineage>
        <taxon>Bacteria</taxon>
        <taxon>Pseudomonadati</taxon>
        <taxon>Lentisphaerota</taxon>
        <taxon>Lentisphaeria</taxon>
        <taxon>Victivallales</taxon>
        <taxon>Victivallaceae</taxon>
        <taxon>Victivallis</taxon>
    </lineage>
</organism>
<dbReference type="AlphaFoldDB" id="A0A2U1AYC7"/>
<dbReference type="Pfam" id="PF04542">
    <property type="entry name" value="Sigma70_r2"/>
    <property type="match status" value="1"/>
</dbReference>
<dbReference type="EMBL" id="QEKH01000014">
    <property type="protein sequence ID" value="PVY41430.1"/>
    <property type="molecule type" value="Genomic_DNA"/>
</dbReference>
<protein>
    <submittedName>
        <fullName evidence="2">RNA polymerase sigma factor (Sigma-70 family)</fullName>
    </submittedName>
</protein>
<dbReference type="GeneID" id="78295395"/>
<dbReference type="Proteomes" id="UP000245959">
    <property type="component" value="Unassembled WGS sequence"/>
</dbReference>
<dbReference type="RefSeq" id="WP_116884089.1">
    <property type="nucleotide sequence ID" value="NZ_CABMMC010000012.1"/>
</dbReference>
<feature type="domain" description="RNA polymerase sigma-70 region 2" evidence="1">
    <location>
        <begin position="42"/>
        <end position="93"/>
    </location>
</feature>
<evidence type="ECO:0000313" key="2">
    <source>
        <dbReference type="EMBL" id="PVY41430.1"/>
    </source>
</evidence>
<accession>A0A2U1AYC7</accession>
<dbReference type="OrthoDB" id="258490at2"/>
<dbReference type="InterPro" id="IPR007627">
    <property type="entry name" value="RNA_pol_sigma70_r2"/>
</dbReference>
<proteinExistence type="predicted"/>